<gene>
    <name evidence="2" type="ORF">FNA67_03850</name>
</gene>
<dbReference type="InterPro" id="IPR052721">
    <property type="entry name" value="ET_Amicyanin"/>
</dbReference>
<keyword evidence="3" id="KW-1185">Reference proteome</keyword>
<dbReference type="RefSeq" id="WP_147655132.1">
    <property type="nucleotide sequence ID" value="NZ_BMFM01000001.1"/>
</dbReference>
<organism evidence="2 3">
    <name type="scientific">Paradevosia tibetensis</name>
    <dbReference type="NCBI Taxonomy" id="1447062"/>
    <lineage>
        <taxon>Bacteria</taxon>
        <taxon>Pseudomonadati</taxon>
        <taxon>Pseudomonadota</taxon>
        <taxon>Alphaproteobacteria</taxon>
        <taxon>Hyphomicrobiales</taxon>
        <taxon>Devosiaceae</taxon>
        <taxon>Paradevosia</taxon>
    </lineage>
</organism>
<dbReference type="Proteomes" id="UP000321062">
    <property type="component" value="Chromosome"/>
</dbReference>
<evidence type="ECO:0000259" key="1">
    <source>
        <dbReference type="Pfam" id="PF13473"/>
    </source>
</evidence>
<dbReference type="InterPro" id="IPR028096">
    <property type="entry name" value="EfeO_Cupredoxin"/>
</dbReference>
<dbReference type="EMBL" id="CP041690">
    <property type="protein sequence ID" value="QEE19359.1"/>
    <property type="molecule type" value="Genomic_DNA"/>
</dbReference>
<accession>A0A5B9DL29</accession>
<feature type="domain" description="EfeO-type cupredoxin-like" evidence="1">
    <location>
        <begin position="11"/>
        <end position="104"/>
    </location>
</feature>
<evidence type="ECO:0000313" key="3">
    <source>
        <dbReference type="Proteomes" id="UP000321062"/>
    </source>
</evidence>
<protein>
    <submittedName>
        <fullName evidence="2">Copper-binding protein</fullName>
    </submittedName>
</protein>
<sequence>MPLRHILASATALVLCLATPVLAADHAVEIRNMSFSVPALEVAVGDTVTFTNSDAAPHTATAEDGSFDTGRLTKGQSATVTITGAGTFDYFCTFHPMMKATIVAR</sequence>
<dbReference type="KEGG" id="yti:FNA67_03850"/>
<proteinExistence type="predicted"/>
<name>A0A5B9DL29_9HYPH</name>
<evidence type="ECO:0000313" key="2">
    <source>
        <dbReference type="EMBL" id="QEE19359.1"/>
    </source>
</evidence>
<dbReference type="InterPro" id="IPR008972">
    <property type="entry name" value="Cupredoxin"/>
</dbReference>
<dbReference type="Gene3D" id="2.60.40.420">
    <property type="entry name" value="Cupredoxins - blue copper proteins"/>
    <property type="match status" value="1"/>
</dbReference>
<dbReference type="OrthoDB" id="9796416at2"/>
<dbReference type="CDD" id="cd13921">
    <property type="entry name" value="Amicyanin"/>
    <property type="match status" value="1"/>
</dbReference>
<dbReference type="SUPFAM" id="SSF49503">
    <property type="entry name" value="Cupredoxins"/>
    <property type="match status" value="1"/>
</dbReference>
<dbReference type="AlphaFoldDB" id="A0A5B9DL29"/>
<reference evidence="2 3" key="1">
    <citation type="journal article" date="2015" name="Int. J. Syst. Evol. Microbiol.">
        <title>Youhaiella tibetensis gen. nov., sp. nov., isolated from subsurface sediment.</title>
        <authorList>
            <person name="Wang Y.X."/>
            <person name="Huang F.Q."/>
            <person name="Nogi Y."/>
            <person name="Pang S.J."/>
            <person name="Wang P.K."/>
            <person name="Lv J."/>
        </authorList>
    </citation>
    <scope>NUCLEOTIDE SEQUENCE [LARGE SCALE GENOMIC DNA]</scope>
    <source>
        <strain evidence="3">fig4</strain>
    </source>
</reference>
<dbReference type="InterPro" id="IPR035668">
    <property type="entry name" value="Amicyanin"/>
</dbReference>
<dbReference type="Pfam" id="PF13473">
    <property type="entry name" value="Cupredoxin_1"/>
    <property type="match status" value="1"/>
</dbReference>
<dbReference type="PANTHER" id="PTHR36507">
    <property type="entry name" value="BLL1555 PROTEIN"/>
    <property type="match status" value="1"/>
</dbReference>
<dbReference type="PANTHER" id="PTHR36507:SF1">
    <property type="entry name" value="BLL1555 PROTEIN"/>
    <property type="match status" value="1"/>
</dbReference>